<dbReference type="InterPro" id="IPR036691">
    <property type="entry name" value="Endo/exonu/phosph_ase_sf"/>
</dbReference>
<dbReference type="Proteomes" id="UP000044841">
    <property type="component" value="Unassembled WGS sequence"/>
</dbReference>
<keyword evidence="3" id="KW-1185">Reference proteome</keyword>
<reference evidence="2 3" key="1">
    <citation type="submission" date="2015-07" db="EMBL/GenBank/DDBJ databases">
        <authorList>
            <person name="Noorani M."/>
        </authorList>
    </citation>
    <scope>NUCLEOTIDE SEQUENCE [LARGE SCALE GENOMIC DNA]</scope>
    <source>
        <strain evidence="2">BBA 69670</strain>
    </source>
</reference>
<gene>
    <name evidence="2" type="ORF">RSOLAG22IIIB_07437</name>
</gene>
<evidence type="ECO:0008006" key="4">
    <source>
        <dbReference type="Google" id="ProtNLM"/>
    </source>
</evidence>
<evidence type="ECO:0000256" key="1">
    <source>
        <dbReference type="SAM" id="SignalP"/>
    </source>
</evidence>
<dbReference type="GO" id="GO:0004767">
    <property type="term" value="F:sphingomyelin phosphodiesterase activity"/>
    <property type="evidence" value="ECO:0007669"/>
    <property type="project" value="InterPro"/>
</dbReference>
<feature type="signal peptide" evidence="1">
    <location>
        <begin position="1"/>
        <end position="17"/>
    </location>
</feature>
<dbReference type="EMBL" id="CYGV01000136">
    <property type="protein sequence ID" value="CUA67563.1"/>
    <property type="molecule type" value="Genomic_DNA"/>
</dbReference>
<organism evidence="2 3">
    <name type="scientific">Rhizoctonia solani</name>
    <dbReference type="NCBI Taxonomy" id="456999"/>
    <lineage>
        <taxon>Eukaryota</taxon>
        <taxon>Fungi</taxon>
        <taxon>Dikarya</taxon>
        <taxon>Basidiomycota</taxon>
        <taxon>Agaricomycotina</taxon>
        <taxon>Agaricomycetes</taxon>
        <taxon>Cantharellales</taxon>
        <taxon>Ceratobasidiaceae</taxon>
        <taxon>Rhizoctonia</taxon>
    </lineage>
</organism>
<keyword evidence="1" id="KW-0732">Signal</keyword>
<accession>A0A0K6FN20</accession>
<evidence type="ECO:0000313" key="2">
    <source>
        <dbReference type="EMBL" id="CUA67563.1"/>
    </source>
</evidence>
<dbReference type="SUPFAM" id="SSF56219">
    <property type="entry name" value="DNase I-like"/>
    <property type="match status" value="1"/>
</dbReference>
<dbReference type="AlphaFoldDB" id="A0A0K6FN20"/>
<dbReference type="PANTHER" id="PTHR16320">
    <property type="entry name" value="SPHINGOMYELINASE FAMILY MEMBER"/>
    <property type="match status" value="1"/>
</dbReference>
<proteinExistence type="predicted"/>
<evidence type="ECO:0000313" key="3">
    <source>
        <dbReference type="Proteomes" id="UP000044841"/>
    </source>
</evidence>
<dbReference type="Gene3D" id="3.60.10.10">
    <property type="entry name" value="Endonuclease/exonuclease/phosphatase"/>
    <property type="match status" value="1"/>
</dbReference>
<dbReference type="PANTHER" id="PTHR16320:SF1">
    <property type="entry name" value="SPHINGOMYELINASE DDB_G0288017"/>
    <property type="match status" value="1"/>
</dbReference>
<dbReference type="GO" id="GO:0005737">
    <property type="term" value="C:cytoplasm"/>
    <property type="evidence" value="ECO:0007669"/>
    <property type="project" value="TreeGrafter"/>
</dbReference>
<protein>
    <recommendedName>
        <fullName evidence="4">Endonuclease/exonuclease/phosphatase domain-containing protein</fullName>
    </recommendedName>
</protein>
<dbReference type="InterPro" id="IPR038772">
    <property type="entry name" value="Sph/SMPD2-like"/>
</dbReference>
<sequence>MLRCSILLLVACSLCSAIPTSQFKRADESSGVFNVLSIGIRDFTMPSIFDFEWEEKSRSAIYIGQRLSQYDYGIVNIQEDFHFHDLLYRLNKHPFRTKDSGKFWYGSGLSTFSKYKWVDFSRTPWNRCGNPYDCFVSRGLTFMRVRIDQGVYIDMINLKLEANAGVEVKDYNARRSNMRQLAEFTDANSAGNAVLVFGDTSSLYTRSIDKAIIHLLTFRAVLMDAWIQAIGGDPLVTGPNITCPQGVPPNISCECQV</sequence>
<feature type="chain" id="PRO_5005502134" description="Endonuclease/exonuclease/phosphatase domain-containing protein" evidence="1">
    <location>
        <begin position="18"/>
        <end position="257"/>
    </location>
</feature>
<name>A0A0K6FN20_9AGAM</name>